<protein>
    <submittedName>
        <fullName evidence="3">LysM peptidoglycan-binding domain-containing protein</fullName>
    </submittedName>
</protein>
<evidence type="ECO:0000313" key="2">
    <source>
        <dbReference type="EMBL" id="EAG9519114.1"/>
    </source>
</evidence>
<feature type="domain" description="LysM" evidence="1">
    <location>
        <begin position="26"/>
        <end position="69"/>
    </location>
</feature>
<dbReference type="AlphaFoldDB" id="A0A6Z6PEQ2"/>
<dbReference type="Gene3D" id="3.10.350.10">
    <property type="entry name" value="LysM domain"/>
    <property type="match status" value="1"/>
</dbReference>
<dbReference type="EMBL" id="AABFVG010000001">
    <property type="protein sequence ID" value="EAH2280542.1"/>
    <property type="molecule type" value="Genomic_DNA"/>
</dbReference>
<dbReference type="EMBL" id="AABEMN010000005">
    <property type="protein sequence ID" value="EAG9519114.1"/>
    <property type="molecule type" value="Genomic_DNA"/>
</dbReference>
<dbReference type="EMBL" id="AABGHY010000013">
    <property type="protein sequence ID" value="EAH3295615.1"/>
    <property type="molecule type" value="Genomic_DNA"/>
</dbReference>
<dbReference type="CDD" id="cd00118">
    <property type="entry name" value="LysM"/>
    <property type="match status" value="1"/>
</dbReference>
<evidence type="ECO:0000313" key="6">
    <source>
        <dbReference type="Proteomes" id="UP000533021"/>
    </source>
</evidence>
<comment type="caution">
    <text evidence="3">The sequence shown here is derived from an EMBL/GenBank/DDBJ whole genome shotgun (WGS) entry which is preliminary data.</text>
</comment>
<accession>A0A6Z6PEQ2</accession>
<dbReference type="SMART" id="SM00257">
    <property type="entry name" value="LysM"/>
    <property type="match status" value="1"/>
</dbReference>
<dbReference type="InterPro" id="IPR018392">
    <property type="entry name" value="LysM"/>
</dbReference>
<evidence type="ECO:0000259" key="1">
    <source>
        <dbReference type="PROSITE" id="PS51782"/>
    </source>
</evidence>
<evidence type="ECO:0000313" key="3">
    <source>
        <dbReference type="EMBL" id="EAH2280542.1"/>
    </source>
</evidence>
<dbReference type="Proteomes" id="UP000546397">
    <property type="component" value="Unassembled WGS sequence"/>
</dbReference>
<name>A0A6Z6PEQ2_LISMN</name>
<evidence type="ECO:0000313" key="5">
    <source>
        <dbReference type="Proteomes" id="UP000530452"/>
    </source>
</evidence>
<gene>
    <name evidence="3" type="ORF">D4920_00515</name>
    <name evidence="2" type="ORF">D4B11_04985</name>
    <name evidence="4" type="ORF">D5N24_14505</name>
</gene>
<dbReference type="Pfam" id="PF01476">
    <property type="entry name" value="LysM"/>
    <property type="match status" value="1"/>
</dbReference>
<organism evidence="3 6">
    <name type="scientific">Listeria monocytogenes</name>
    <dbReference type="NCBI Taxonomy" id="1639"/>
    <lineage>
        <taxon>Bacteria</taxon>
        <taxon>Bacillati</taxon>
        <taxon>Bacillota</taxon>
        <taxon>Bacilli</taxon>
        <taxon>Bacillales</taxon>
        <taxon>Listeriaceae</taxon>
        <taxon>Listeria</taxon>
    </lineage>
</organism>
<dbReference type="InterPro" id="IPR036779">
    <property type="entry name" value="LysM_dom_sf"/>
</dbReference>
<evidence type="ECO:0000313" key="4">
    <source>
        <dbReference type="EMBL" id="EAH3295615.1"/>
    </source>
</evidence>
<evidence type="ECO:0000313" key="7">
    <source>
        <dbReference type="Proteomes" id="UP000546397"/>
    </source>
</evidence>
<dbReference type="RefSeq" id="WP_061110705.1">
    <property type="nucleotide sequence ID" value="NZ_CP032671.1"/>
</dbReference>
<reference evidence="5 6" key="1">
    <citation type="submission" date="2019-04" db="EMBL/GenBank/DDBJ databases">
        <authorList>
            <person name="Ashton P.M."/>
            <person name="Dallman T."/>
            <person name="Nair S."/>
            <person name="De Pinna E."/>
            <person name="Peters T."/>
            <person name="Grant K."/>
        </authorList>
    </citation>
    <scope>NUCLEOTIDE SEQUENCE [LARGE SCALE GENOMIC DNA]</scope>
    <source>
        <strain evidence="3 6">282333</strain>
        <strain evidence="4 5">282352</strain>
        <strain evidence="2 7">289003</strain>
    </source>
</reference>
<proteinExistence type="predicted"/>
<dbReference type="SUPFAM" id="SSF54106">
    <property type="entry name" value="LysM domain"/>
    <property type="match status" value="1"/>
</dbReference>
<dbReference type="Proteomes" id="UP000533021">
    <property type="component" value="Unassembled WGS sequence"/>
</dbReference>
<sequence length="69" mass="7667">MVEQKKKVGNNEISKTHVNKSAVIESKHIVQKGEKLSTVATKYGKTVGELAEKNKLDSYKLKVGQELIL</sequence>
<dbReference type="Proteomes" id="UP000530452">
    <property type="component" value="Unassembled WGS sequence"/>
</dbReference>
<dbReference type="PROSITE" id="PS51782">
    <property type="entry name" value="LYSM"/>
    <property type="match status" value="1"/>
</dbReference>